<evidence type="ECO:0000313" key="1">
    <source>
        <dbReference type="EMBL" id="KLE01287.1"/>
    </source>
</evidence>
<sequence length="228" mass="26188">MNFFENWVEMDLNPILSFSSNAKILYSNSEAQFLLNRIKPKEIFDLALTYAPKTFGALTSYIDLTMQNYTFYAITVMYENDEEIHVKLYKSAMVKKETNLNIKNINTTNIFTLVDLAISTSKIKSNINFTKKYDPSIPEFKLDANSFIKTLNQVFEAFSNETKNVSCSILLKVGEHIKIDEKKYSLISVNISSYDKNSDFSKINIKDSNSFIITCDRNQVVIDLPLVL</sequence>
<organism evidence="1 2">
    <name type="scientific">Aliarcobacter butzleri L348</name>
    <dbReference type="NCBI Taxonomy" id="1447256"/>
    <lineage>
        <taxon>Bacteria</taxon>
        <taxon>Pseudomonadati</taxon>
        <taxon>Campylobacterota</taxon>
        <taxon>Epsilonproteobacteria</taxon>
        <taxon>Campylobacterales</taxon>
        <taxon>Arcobacteraceae</taxon>
        <taxon>Aliarcobacter</taxon>
    </lineage>
</organism>
<comment type="caution">
    <text evidence="1">The sequence shown here is derived from an EMBL/GenBank/DDBJ whole genome shotgun (WGS) entry which is preliminary data.</text>
</comment>
<protein>
    <submittedName>
        <fullName evidence="1">Uncharacterized protein</fullName>
    </submittedName>
</protein>
<proteinExistence type="predicted"/>
<dbReference type="AlphaFoldDB" id="A0A0G9K461"/>
<dbReference type="EMBL" id="JAIQ01000070">
    <property type="protein sequence ID" value="KLE01287.1"/>
    <property type="molecule type" value="Genomic_DNA"/>
</dbReference>
<reference evidence="1 2" key="1">
    <citation type="submission" date="2014-01" db="EMBL/GenBank/DDBJ databases">
        <title>Development of a Comparative Genomic Fingerprinting Assay for High Resolution Genotyping of Arcobacter butzleri.</title>
        <authorList>
            <person name="Webb A.L."/>
            <person name="Inglis G.D."/>
            <person name="Kruczkiewicz P."/>
            <person name="Selinger L.B."/>
            <person name="Taboada E.N."/>
        </authorList>
    </citation>
    <scope>NUCLEOTIDE SEQUENCE [LARGE SCALE GENOMIC DNA]</scope>
    <source>
        <strain evidence="1 2">L348</strain>
    </source>
</reference>
<accession>A0A0G9K461</accession>
<dbReference type="RefSeq" id="WP_004509199.1">
    <property type="nucleotide sequence ID" value="NZ_JAIQ01000070.1"/>
</dbReference>
<evidence type="ECO:0000313" key="2">
    <source>
        <dbReference type="Proteomes" id="UP000035514"/>
    </source>
</evidence>
<name>A0A0G9K461_9BACT</name>
<gene>
    <name evidence="1" type="ORF">AA20_03765</name>
</gene>
<dbReference type="Proteomes" id="UP000035514">
    <property type="component" value="Unassembled WGS sequence"/>
</dbReference>
<dbReference type="PATRIC" id="fig|1447256.3.peg.728"/>